<sequence length="332" mass="36855">MEWATVQHLDLRHVGRGQKPLQPHAAAFHPSQALIAAAIGNYIIEFDALTGSKVSSIDIGAPVVRMSYSPTSSHAVVAILEGSTLAWMPTQCPETFNGNLQHDGIMELSWKCWYRVESKPFEILKEMVKGKEGVELCCDNNTISLFEWSERKGEDILLNLSRRKGYSRGLEDFDKQIEEHQCCSSNHSCEDALGGCSSTEWCAEETPLKVVCIVHRGEEILLNLSIRKGYSRGLEGSGKQIEEHCCCSSNHSCESPSVGWSSIEKCVEVAPLKGVFCVDVVLEARGKWLRQFGSSAEEAKRTAHTLKDSPQIVERVSSMNLVARLEDSLRWG</sequence>
<name>A0A438KQ04_VITVI</name>
<accession>A0A438KQ04</accession>
<dbReference type="Proteomes" id="UP000288805">
    <property type="component" value="Unassembled WGS sequence"/>
</dbReference>
<dbReference type="InterPro" id="IPR011044">
    <property type="entry name" value="Quino_amine_DH_bsu"/>
</dbReference>
<protein>
    <submittedName>
        <fullName evidence="1">Uncharacterized protein</fullName>
    </submittedName>
</protein>
<evidence type="ECO:0000313" key="1">
    <source>
        <dbReference type="EMBL" id="RVX23272.1"/>
    </source>
</evidence>
<gene>
    <name evidence="1" type="ORF">CK203_000304</name>
</gene>
<dbReference type="AlphaFoldDB" id="A0A438KQ04"/>
<reference evidence="1 2" key="1">
    <citation type="journal article" date="2018" name="PLoS Genet.">
        <title>Population sequencing reveals clonal diversity and ancestral inbreeding in the grapevine cultivar Chardonnay.</title>
        <authorList>
            <person name="Roach M.J."/>
            <person name="Johnson D.L."/>
            <person name="Bohlmann J."/>
            <person name="van Vuuren H.J."/>
            <person name="Jones S.J."/>
            <person name="Pretorius I.S."/>
            <person name="Schmidt S.A."/>
            <person name="Borneman A.R."/>
        </authorList>
    </citation>
    <scope>NUCLEOTIDE SEQUENCE [LARGE SCALE GENOMIC DNA]</scope>
    <source>
        <strain evidence="2">cv. Chardonnay</strain>
        <tissue evidence="1">Leaf</tissue>
    </source>
</reference>
<organism evidence="1 2">
    <name type="scientific">Vitis vinifera</name>
    <name type="common">Grape</name>
    <dbReference type="NCBI Taxonomy" id="29760"/>
    <lineage>
        <taxon>Eukaryota</taxon>
        <taxon>Viridiplantae</taxon>
        <taxon>Streptophyta</taxon>
        <taxon>Embryophyta</taxon>
        <taxon>Tracheophyta</taxon>
        <taxon>Spermatophyta</taxon>
        <taxon>Magnoliopsida</taxon>
        <taxon>eudicotyledons</taxon>
        <taxon>Gunneridae</taxon>
        <taxon>Pentapetalae</taxon>
        <taxon>rosids</taxon>
        <taxon>Vitales</taxon>
        <taxon>Vitaceae</taxon>
        <taxon>Viteae</taxon>
        <taxon>Vitis</taxon>
    </lineage>
</organism>
<comment type="caution">
    <text evidence="1">The sequence shown here is derived from an EMBL/GenBank/DDBJ whole genome shotgun (WGS) entry which is preliminary data.</text>
</comment>
<proteinExistence type="predicted"/>
<dbReference type="SUPFAM" id="SSF50969">
    <property type="entry name" value="YVTN repeat-like/Quinoprotein amine dehydrogenase"/>
    <property type="match status" value="1"/>
</dbReference>
<evidence type="ECO:0000313" key="2">
    <source>
        <dbReference type="Proteomes" id="UP000288805"/>
    </source>
</evidence>
<dbReference type="EMBL" id="QGNW01000001">
    <property type="protein sequence ID" value="RVX23272.1"/>
    <property type="molecule type" value="Genomic_DNA"/>
</dbReference>